<dbReference type="CDD" id="cd02440">
    <property type="entry name" value="AdoMet_MTases"/>
    <property type="match status" value="1"/>
</dbReference>
<dbReference type="GO" id="GO:0032259">
    <property type="term" value="P:methylation"/>
    <property type="evidence" value="ECO:0007669"/>
    <property type="project" value="UniProtKB-KW"/>
</dbReference>
<dbReference type="RefSeq" id="WP_146980980.1">
    <property type="nucleotide sequence ID" value="NZ_VOSM01000003.1"/>
</dbReference>
<dbReference type="OrthoDB" id="32195at2"/>
<keyword evidence="2 8" id="KW-0489">Methyltransferase</keyword>
<name>A0A5C6XG18_9DELT</name>
<keyword evidence="4" id="KW-0680">Restriction system</keyword>
<dbReference type="EC" id="2.1.1.72" evidence="1"/>
<evidence type="ECO:0000313" key="9">
    <source>
        <dbReference type="Proteomes" id="UP000321412"/>
    </source>
</evidence>
<evidence type="ECO:0000256" key="3">
    <source>
        <dbReference type="ARBA" id="ARBA00022679"/>
    </source>
</evidence>
<evidence type="ECO:0000256" key="1">
    <source>
        <dbReference type="ARBA" id="ARBA00011900"/>
    </source>
</evidence>
<evidence type="ECO:0000259" key="7">
    <source>
        <dbReference type="Pfam" id="PF02384"/>
    </source>
</evidence>
<dbReference type="InterPro" id="IPR002052">
    <property type="entry name" value="DNA_methylase_N6_adenine_CS"/>
</dbReference>
<dbReference type="InterPro" id="IPR050953">
    <property type="entry name" value="N4_N6_ade-DNA_methylase"/>
</dbReference>
<dbReference type="AlphaFoldDB" id="A0A5C6XG18"/>
<dbReference type="GO" id="GO:0008170">
    <property type="term" value="F:N-methyltransferase activity"/>
    <property type="evidence" value="ECO:0007669"/>
    <property type="project" value="InterPro"/>
</dbReference>
<dbReference type="PANTHER" id="PTHR33841">
    <property type="entry name" value="DNA METHYLTRANSFERASE YEEA-RELATED"/>
    <property type="match status" value="1"/>
</dbReference>
<protein>
    <recommendedName>
        <fullName evidence="1">site-specific DNA-methyltransferase (adenine-specific)</fullName>
        <ecNumber evidence="1">2.1.1.72</ecNumber>
    </recommendedName>
</protein>
<proteinExistence type="predicted"/>
<dbReference type="PRINTS" id="PR00507">
    <property type="entry name" value="N12N6MTFRASE"/>
</dbReference>
<feature type="domain" description="DNA methylase adenine-specific" evidence="7">
    <location>
        <begin position="87"/>
        <end position="261"/>
    </location>
</feature>
<keyword evidence="5" id="KW-0238">DNA-binding</keyword>
<accession>A0A5C6XG18</accession>
<dbReference type="EMBL" id="VOSM01000003">
    <property type="protein sequence ID" value="TXD37827.1"/>
    <property type="molecule type" value="Genomic_DNA"/>
</dbReference>
<evidence type="ECO:0000256" key="6">
    <source>
        <dbReference type="ARBA" id="ARBA00047942"/>
    </source>
</evidence>
<comment type="caution">
    <text evidence="8">The sequence shown here is derived from an EMBL/GenBank/DDBJ whole genome shotgun (WGS) entry which is preliminary data.</text>
</comment>
<evidence type="ECO:0000313" key="8">
    <source>
        <dbReference type="EMBL" id="TXD37827.1"/>
    </source>
</evidence>
<dbReference type="InterPro" id="IPR003356">
    <property type="entry name" value="DNA_methylase_A-5"/>
</dbReference>
<dbReference type="Pfam" id="PF02384">
    <property type="entry name" value="N6_Mtase"/>
    <property type="match status" value="1"/>
</dbReference>
<dbReference type="GO" id="GO:0009307">
    <property type="term" value="P:DNA restriction-modification system"/>
    <property type="evidence" value="ECO:0007669"/>
    <property type="project" value="UniProtKB-KW"/>
</dbReference>
<dbReference type="GO" id="GO:0003677">
    <property type="term" value="F:DNA binding"/>
    <property type="evidence" value="ECO:0007669"/>
    <property type="project" value="UniProtKB-KW"/>
</dbReference>
<reference evidence="8 9" key="1">
    <citation type="submission" date="2019-08" db="EMBL/GenBank/DDBJ databases">
        <title>Bradymonadales sp. TMQ4.</title>
        <authorList>
            <person name="Liang Q."/>
        </authorList>
    </citation>
    <scope>NUCLEOTIDE SEQUENCE [LARGE SCALE GENOMIC DNA]</scope>
    <source>
        <strain evidence="8 9">TMQ4</strain>
    </source>
</reference>
<evidence type="ECO:0000256" key="2">
    <source>
        <dbReference type="ARBA" id="ARBA00022603"/>
    </source>
</evidence>
<keyword evidence="9" id="KW-1185">Reference proteome</keyword>
<evidence type="ECO:0000256" key="4">
    <source>
        <dbReference type="ARBA" id="ARBA00022747"/>
    </source>
</evidence>
<dbReference type="Gene3D" id="3.40.50.150">
    <property type="entry name" value="Vaccinia Virus protein VP39"/>
    <property type="match status" value="1"/>
</dbReference>
<comment type="catalytic activity">
    <reaction evidence="6">
        <text>a 2'-deoxyadenosine in DNA + S-adenosyl-L-methionine = an N(6)-methyl-2'-deoxyadenosine in DNA + S-adenosyl-L-homocysteine + H(+)</text>
        <dbReference type="Rhea" id="RHEA:15197"/>
        <dbReference type="Rhea" id="RHEA-COMP:12418"/>
        <dbReference type="Rhea" id="RHEA-COMP:12419"/>
        <dbReference type="ChEBI" id="CHEBI:15378"/>
        <dbReference type="ChEBI" id="CHEBI:57856"/>
        <dbReference type="ChEBI" id="CHEBI:59789"/>
        <dbReference type="ChEBI" id="CHEBI:90615"/>
        <dbReference type="ChEBI" id="CHEBI:90616"/>
        <dbReference type="EC" id="2.1.1.72"/>
    </reaction>
</comment>
<dbReference type="GO" id="GO:0009007">
    <property type="term" value="F:site-specific DNA-methyltransferase (adenine-specific) activity"/>
    <property type="evidence" value="ECO:0007669"/>
    <property type="project" value="UniProtKB-EC"/>
</dbReference>
<dbReference type="PANTHER" id="PTHR33841:SF6">
    <property type="entry name" value="TYPE II METHYLTRANSFERASE M.HINDII"/>
    <property type="match status" value="1"/>
</dbReference>
<dbReference type="InterPro" id="IPR029063">
    <property type="entry name" value="SAM-dependent_MTases_sf"/>
</dbReference>
<dbReference type="PROSITE" id="PS00092">
    <property type="entry name" value="N6_MTASE"/>
    <property type="match status" value="1"/>
</dbReference>
<dbReference type="Proteomes" id="UP000321412">
    <property type="component" value="Unassembled WGS sequence"/>
</dbReference>
<evidence type="ECO:0000256" key="5">
    <source>
        <dbReference type="ARBA" id="ARBA00023125"/>
    </source>
</evidence>
<keyword evidence="3" id="KW-0808">Transferase</keyword>
<gene>
    <name evidence="8" type="ORF">FRC98_09095</name>
</gene>
<organism evidence="8 9">
    <name type="scientific">Lujinxingia vulgaris</name>
    <dbReference type="NCBI Taxonomy" id="2600176"/>
    <lineage>
        <taxon>Bacteria</taxon>
        <taxon>Deltaproteobacteria</taxon>
        <taxon>Bradymonadales</taxon>
        <taxon>Lujinxingiaceae</taxon>
        <taxon>Lujinxingia</taxon>
    </lineage>
</organism>
<sequence length="584" mass="64310">MKGEKKVEGLGARLGSELLCAALASAVRDAAARWGCALEEVGEAIADVVEGDVASMIGAVMGAAAEGRKGEVQDREKGGAWDGYLSDEARRAHGVHFTPDAVAQRLVGLLDDLATPGPIVDPACGAGALLLAADRRWPRRALVGVERDPLLAMVAALRLLDARRGREHAGVRIVVGDGLAPLPDALDGRVAAVVMNPPYVPEKGHGEALAAVLRAHPRFEDVRGTRADLLYYFLARSVEMLAPAGQAAWLTPPHWLRADGACRLRAWLLKRGAMERFAWCEARGVFDATPGQEVLLSAFRRGEALREPRWRAEVILDGTQGDASAGWQKVQPQSLGEARWSPRADAKVLGWGARRKRQGRPLGELVRDFQGVVSGADRVTRRHERNFGGEYGWEVGAPIFLSESAHPPERWEPLLPYVRPVLRSGRLEAGRTYETEVAHAWMLYLDGEVDAAHLPAVEAVLGPYRPILEARREVRLGKMPWYRLHWPRDARAMRTPKLVVPRRAKHPCFALDLSGAVVSSDCTFLVAPDHVQDTRRYLRALMAELNSEETERYLRVFGKRKGELLEFYSSPLRELPVVGWPAVE</sequence>
<dbReference type="SUPFAM" id="SSF53335">
    <property type="entry name" value="S-adenosyl-L-methionine-dependent methyltransferases"/>
    <property type="match status" value="1"/>
</dbReference>